<evidence type="ECO:0000313" key="1">
    <source>
        <dbReference type="EMBL" id="MBO8456623.1"/>
    </source>
</evidence>
<comment type="caution">
    <text evidence="1">The sequence shown here is derived from an EMBL/GenBank/DDBJ whole genome shotgun (WGS) entry which is preliminary data.</text>
</comment>
<protein>
    <submittedName>
        <fullName evidence="1">Uncharacterized protein</fullName>
    </submittedName>
</protein>
<organism evidence="1 2">
    <name type="scientific">Candidatus Gallitreponema excrementavium</name>
    <dbReference type="NCBI Taxonomy" id="2840840"/>
    <lineage>
        <taxon>Bacteria</taxon>
        <taxon>Pseudomonadati</taxon>
        <taxon>Spirochaetota</taxon>
        <taxon>Spirochaetia</taxon>
        <taxon>Spirochaetales</taxon>
        <taxon>Candidatus Gallitreponema</taxon>
    </lineage>
</organism>
<reference evidence="1" key="2">
    <citation type="journal article" date="2021" name="PeerJ">
        <title>Extensive microbial diversity within the chicken gut microbiome revealed by metagenomics and culture.</title>
        <authorList>
            <person name="Gilroy R."/>
            <person name="Ravi A."/>
            <person name="Getino M."/>
            <person name="Pursley I."/>
            <person name="Horton D.L."/>
            <person name="Alikhan N.F."/>
            <person name="Baker D."/>
            <person name="Gharbi K."/>
            <person name="Hall N."/>
            <person name="Watson M."/>
            <person name="Adriaenssens E.M."/>
            <person name="Foster-Nyarko E."/>
            <person name="Jarju S."/>
            <person name="Secka A."/>
            <person name="Antonio M."/>
            <person name="Oren A."/>
            <person name="Chaudhuri R.R."/>
            <person name="La Ragione R."/>
            <person name="Hildebrand F."/>
            <person name="Pallen M.J."/>
        </authorList>
    </citation>
    <scope>NUCLEOTIDE SEQUENCE</scope>
    <source>
        <strain evidence="1">10532</strain>
    </source>
</reference>
<proteinExistence type="predicted"/>
<evidence type="ECO:0000313" key="2">
    <source>
        <dbReference type="Proteomes" id="UP000823638"/>
    </source>
</evidence>
<dbReference type="Proteomes" id="UP000823638">
    <property type="component" value="Unassembled WGS sequence"/>
</dbReference>
<dbReference type="EMBL" id="JADIMM010000002">
    <property type="protein sequence ID" value="MBO8456623.1"/>
    <property type="molecule type" value="Genomic_DNA"/>
</dbReference>
<sequence>MNKRRILSMTGTVLLFAITLMMLLGCKQNIAVIDNTAFIEAVGDQCGWTVEKDRTVRLTKENLSSIRAVTQLNISKRSLSDLSGIEY</sequence>
<dbReference type="AlphaFoldDB" id="A0A9D9HMV2"/>
<reference evidence="1" key="1">
    <citation type="submission" date="2020-10" db="EMBL/GenBank/DDBJ databases">
        <authorList>
            <person name="Gilroy R."/>
        </authorList>
    </citation>
    <scope>NUCLEOTIDE SEQUENCE</scope>
    <source>
        <strain evidence="1">10532</strain>
    </source>
</reference>
<name>A0A9D9HMV2_9SPIR</name>
<gene>
    <name evidence="1" type="ORF">IAA81_00150</name>
</gene>
<feature type="non-terminal residue" evidence="1">
    <location>
        <position position="87"/>
    </location>
</feature>
<accession>A0A9D9HMV2</accession>
<dbReference type="PROSITE" id="PS51257">
    <property type="entry name" value="PROKAR_LIPOPROTEIN"/>
    <property type="match status" value="1"/>
</dbReference>